<feature type="compositionally biased region" description="Basic residues" evidence="3">
    <location>
        <begin position="480"/>
        <end position="490"/>
    </location>
</feature>
<dbReference type="InterPro" id="IPR016163">
    <property type="entry name" value="Ald_DH_C"/>
</dbReference>
<feature type="compositionally biased region" description="Low complexity" evidence="3">
    <location>
        <begin position="454"/>
        <end position="463"/>
    </location>
</feature>
<keyword evidence="2" id="KW-0520">NAD</keyword>
<reference evidence="5" key="1">
    <citation type="submission" date="2020-09" db="EMBL/GenBank/DDBJ databases">
        <title>Comparative genome analyses of four rice-infecting Rhizoctonia solani isolates reveal extensive enrichment of homogalacturonan modification genes.</title>
        <authorList>
            <person name="Lee D.-Y."/>
            <person name="Jeon J."/>
            <person name="Kim K.-T."/>
            <person name="Cheong K."/>
            <person name="Song H."/>
            <person name="Choi G."/>
            <person name="Ko J."/>
            <person name="Opiyo S.O."/>
            <person name="Zuo S."/>
            <person name="Madhav S."/>
            <person name="Lee Y.-H."/>
            <person name="Wang G.-L."/>
        </authorList>
    </citation>
    <scope>NUCLEOTIDE SEQUENCE</scope>
    <source>
        <strain evidence="5">AG1-IA B2</strain>
    </source>
</reference>
<evidence type="ECO:0000256" key="3">
    <source>
        <dbReference type="SAM" id="MobiDB-lite"/>
    </source>
</evidence>
<dbReference type="PANTHER" id="PTHR42986">
    <property type="entry name" value="BENZALDEHYDE DEHYDROGENASE YFMT"/>
    <property type="match status" value="1"/>
</dbReference>
<feature type="compositionally biased region" description="Polar residues" evidence="3">
    <location>
        <begin position="83"/>
        <end position="98"/>
    </location>
</feature>
<feature type="compositionally biased region" description="Acidic residues" evidence="3">
    <location>
        <begin position="606"/>
        <end position="621"/>
    </location>
</feature>
<dbReference type="InterPro" id="IPR016161">
    <property type="entry name" value="Ald_DH/histidinol_DH"/>
</dbReference>
<dbReference type="PANTHER" id="PTHR42986:SF1">
    <property type="entry name" value="BENZALDEHYDE DEHYDROGENASE YFMT"/>
    <property type="match status" value="1"/>
</dbReference>
<dbReference type="Proteomes" id="UP000614334">
    <property type="component" value="Unassembled WGS sequence"/>
</dbReference>
<feature type="domain" description="Aldehyde dehydrogenase" evidence="4">
    <location>
        <begin position="908"/>
        <end position="1089"/>
    </location>
</feature>
<dbReference type="EMBL" id="JACYCF010000031">
    <property type="protein sequence ID" value="KAF8749009.1"/>
    <property type="molecule type" value="Genomic_DNA"/>
</dbReference>
<feature type="compositionally biased region" description="Acidic residues" evidence="3">
    <location>
        <begin position="498"/>
        <end position="508"/>
    </location>
</feature>
<organism evidence="5 6">
    <name type="scientific">Rhizoctonia solani</name>
    <dbReference type="NCBI Taxonomy" id="456999"/>
    <lineage>
        <taxon>Eukaryota</taxon>
        <taxon>Fungi</taxon>
        <taxon>Dikarya</taxon>
        <taxon>Basidiomycota</taxon>
        <taxon>Agaricomycotina</taxon>
        <taxon>Agaricomycetes</taxon>
        <taxon>Cantharellales</taxon>
        <taxon>Ceratobasidiaceae</taxon>
        <taxon>Rhizoctonia</taxon>
    </lineage>
</organism>
<accession>A0A8H7I2B2</accession>
<dbReference type="GO" id="GO:0016620">
    <property type="term" value="F:oxidoreductase activity, acting on the aldehyde or oxo group of donors, NAD or NADP as acceptor"/>
    <property type="evidence" value="ECO:0007669"/>
    <property type="project" value="InterPro"/>
</dbReference>
<gene>
    <name evidence="5" type="ORF">RHS01_10411</name>
</gene>
<dbReference type="Pfam" id="PF00171">
    <property type="entry name" value="Aldedh"/>
    <property type="match status" value="2"/>
</dbReference>
<dbReference type="InterPro" id="IPR015590">
    <property type="entry name" value="Aldehyde_DH_dom"/>
</dbReference>
<dbReference type="AlphaFoldDB" id="A0A8H7I2B2"/>
<protein>
    <submittedName>
        <fullName evidence="5">Aldehyde dehydrogenase family</fullName>
    </submittedName>
</protein>
<feature type="region of interest" description="Disordered" evidence="3">
    <location>
        <begin position="117"/>
        <end position="152"/>
    </location>
</feature>
<proteinExistence type="inferred from homology"/>
<dbReference type="Gene3D" id="3.40.605.10">
    <property type="entry name" value="Aldehyde Dehydrogenase, Chain A, domain 1"/>
    <property type="match status" value="2"/>
</dbReference>
<feature type="compositionally biased region" description="Low complexity" evidence="3">
    <location>
        <begin position="117"/>
        <end position="128"/>
    </location>
</feature>
<evidence type="ECO:0000313" key="6">
    <source>
        <dbReference type="Proteomes" id="UP000614334"/>
    </source>
</evidence>
<feature type="compositionally biased region" description="Low complexity" evidence="3">
    <location>
        <begin position="358"/>
        <end position="370"/>
    </location>
</feature>
<feature type="region of interest" description="Disordered" evidence="3">
    <location>
        <begin position="82"/>
        <end position="101"/>
    </location>
</feature>
<feature type="region of interest" description="Disordered" evidence="3">
    <location>
        <begin position="323"/>
        <end position="635"/>
    </location>
</feature>
<sequence length="1100" mass="118349">MSDSELDPAELAMMKVFFAKRGEFQLSHEALNYGQKNCQLAADSLHTANQTSTNSTFPPVTREKPAAQGIGSLKAKSADLASGSISTHGPEPATSTKSAVVTKPATMTKVVTAKKPAVVTKPPAKPTARLLAPNSPFRPSRPTLIAVPSPKSKSTKLLRPRLRLKYMKKPKGTAGRKGKHGWPEPMRSIFGTTNAEYLFIYANLQVPPEFKIYKGDWPIRAFLQIILKSSTNTHRKLTRNLTADPGAMPIDGQMIVDSANRIVDADLGEEDGVAEGDETMVTIADESFGMANGNFNLVSEQPLSDSSDSDDDEIANLLPTLLPSEISGSSLGRRLAPGSLVPPITTSTAGPARQPNDARAPAPLRGAALPNSPTPPVTKRVKPRPRPPPEDSEPELMPDSVPRTEGSAPQPVPVHTPTPTPTRTSTPEPGSQPNSQPGPKPPKKQNIVAPTLGTRLTRARTAAQPEPEPAESKSQPPTKSKPKDKTRSKKAPTPEPEPNSEPESESTPEIDLSPLPKNGKKRKVETKGKVIPSVLAGKGIGKRTAGPRMGSVQLETVTKLARKQKAAVAKSSQTKRRQAPETEPESESELSEASASKSNPPQPSSDAEEAVEYEDEDEEESQPAPKGKKKKLNKQTKEPIVKNKHIYIRAFRAAYRQDAQYEHLLPLLISFFNKLSFPSPIPFLVAFLIQFSTTTILEELASAITQLTAEVVRPAPGQEGYIFREPFGVVLGIAPWNAALTLGFRSVSNAIIGGNTAILKSSEHSPRIHNAVAQIFAEAGLPAGVLNVVHVDPRDAPKVVESMVAHPAIRKVNFTGSTPVGAKIAEMCGRHLKPSVMELGGAAPFIVLEDADIEHAVNNAIHASFTHSGMAIYLSQKSNSYESVQVRFACQQSQSSCLDSNTMRANLSLSVLLLHDSIADEFLNTMKGRVLKAGQSPESAYRGLFTAQSADRVRSLINDAVAQGASLVTGSTGSGNIIQPTILDNTPESARIVTDEIFGPAVCVIRFRDEEDAVRIANDREFGLSAAVFSTDLGRAFAIARRIESGGVHINDSTIHDYPTLPHGGWKKSGWGRFNGLEGIKEFTQLKVITVNELHKFPTA</sequence>
<evidence type="ECO:0000256" key="2">
    <source>
        <dbReference type="ARBA" id="ARBA00023027"/>
    </source>
</evidence>
<comment type="similarity">
    <text evidence="1">Belongs to the aldehyde dehydrogenase family.</text>
</comment>
<evidence type="ECO:0000313" key="5">
    <source>
        <dbReference type="EMBL" id="KAF8749009.1"/>
    </source>
</evidence>
<dbReference type="SUPFAM" id="SSF53720">
    <property type="entry name" value="ALDH-like"/>
    <property type="match status" value="1"/>
</dbReference>
<dbReference type="Gene3D" id="3.40.309.10">
    <property type="entry name" value="Aldehyde Dehydrogenase, Chain A, domain 2"/>
    <property type="match status" value="2"/>
</dbReference>
<evidence type="ECO:0000259" key="4">
    <source>
        <dbReference type="Pfam" id="PF00171"/>
    </source>
</evidence>
<feature type="compositionally biased region" description="Pro residues" evidence="3">
    <location>
        <begin position="410"/>
        <end position="420"/>
    </location>
</feature>
<evidence type="ECO:0000256" key="1">
    <source>
        <dbReference type="ARBA" id="ARBA00009986"/>
    </source>
</evidence>
<feature type="domain" description="Aldehyde dehydrogenase" evidence="4">
    <location>
        <begin position="694"/>
        <end position="869"/>
    </location>
</feature>
<comment type="caution">
    <text evidence="5">The sequence shown here is derived from an EMBL/GenBank/DDBJ whole genome shotgun (WGS) entry which is preliminary data.</text>
</comment>
<name>A0A8H7I2B2_9AGAM</name>
<dbReference type="InterPro" id="IPR016162">
    <property type="entry name" value="Ald_DH_N"/>
</dbReference>